<sequence>MKNINLPVMEKDISEEIINLSGSLQPANKSLIRDRLIVLVNTLINKDFHSLIQLLYQIDISENKIRSCLQNDSEILTADIIADLIIERQLQKIESRKIFSSKNEKLSNEEIW</sequence>
<dbReference type="AlphaFoldDB" id="A0A3M9NHL0"/>
<proteinExistence type="predicted"/>
<gene>
    <name evidence="1" type="ORF">EFY79_07695</name>
</gene>
<protein>
    <submittedName>
        <fullName evidence="1">Uncharacterized protein</fullName>
    </submittedName>
</protein>
<comment type="caution">
    <text evidence="1">The sequence shown here is derived from an EMBL/GenBank/DDBJ whole genome shotgun (WGS) entry which is preliminary data.</text>
</comment>
<organism evidence="1 2">
    <name type="scientific">Hanamia caeni</name>
    <dbReference type="NCBI Taxonomy" id="2294116"/>
    <lineage>
        <taxon>Bacteria</taxon>
        <taxon>Pseudomonadati</taxon>
        <taxon>Bacteroidota</taxon>
        <taxon>Chitinophagia</taxon>
        <taxon>Chitinophagales</taxon>
        <taxon>Chitinophagaceae</taxon>
        <taxon>Hanamia</taxon>
    </lineage>
</organism>
<dbReference type="Proteomes" id="UP000267223">
    <property type="component" value="Unassembled WGS sequence"/>
</dbReference>
<evidence type="ECO:0000313" key="1">
    <source>
        <dbReference type="EMBL" id="RNI37274.1"/>
    </source>
</evidence>
<name>A0A3M9NHL0_9BACT</name>
<accession>A0A3M9NHL0</accession>
<evidence type="ECO:0000313" key="2">
    <source>
        <dbReference type="Proteomes" id="UP000267223"/>
    </source>
</evidence>
<reference evidence="1 2" key="1">
    <citation type="submission" date="2018-11" db="EMBL/GenBank/DDBJ databases">
        <title>Draft genome sequence of Ferruginibacter sp. BO-59.</title>
        <authorList>
            <person name="Im W.T."/>
        </authorList>
    </citation>
    <scope>NUCLEOTIDE SEQUENCE [LARGE SCALE GENOMIC DNA]</scope>
    <source>
        <strain evidence="1 2">BO-59</strain>
    </source>
</reference>
<keyword evidence="2" id="KW-1185">Reference proteome</keyword>
<dbReference type="EMBL" id="RJJR01000005">
    <property type="protein sequence ID" value="RNI37274.1"/>
    <property type="molecule type" value="Genomic_DNA"/>
</dbReference>